<gene>
    <name evidence="1" type="ORF">EK21DRAFT_85313</name>
</gene>
<keyword evidence="2" id="KW-1185">Reference proteome</keyword>
<dbReference type="Proteomes" id="UP000799777">
    <property type="component" value="Unassembled WGS sequence"/>
</dbReference>
<name>A0A9P4HGG9_9PLEO</name>
<organism evidence="1 2">
    <name type="scientific">Setomelanomma holmii</name>
    <dbReference type="NCBI Taxonomy" id="210430"/>
    <lineage>
        <taxon>Eukaryota</taxon>
        <taxon>Fungi</taxon>
        <taxon>Dikarya</taxon>
        <taxon>Ascomycota</taxon>
        <taxon>Pezizomycotina</taxon>
        <taxon>Dothideomycetes</taxon>
        <taxon>Pleosporomycetidae</taxon>
        <taxon>Pleosporales</taxon>
        <taxon>Pleosporineae</taxon>
        <taxon>Phaeosphaeriaceae</taxon>
        <taxon>Setomelanomma</taxon>
    </lineage>
</organism>
<dbReference type="OrthoDB" id="3762945at2759"/>
<dbReference type="EMBL" id="ML978160">
    <property type="protein sequence ID" value="KAF2034751.1"/>
    <property type="molecule type" value="Genomic_DNA"/>
</dbReference>
<comment type="caution">
    <text evidence="1">The sequence shown here is derived from an EMBL/GenBank/DDBJ whole genome shotgun (WGS) entry which is preliminary data.</text>
</comment>
<proteinExistence type="predicted"/>
<reference evidence="1" key="1">
    <citation type="journal article" date="2020" name="Stud. Mycol.">
        <title>101 Dothideomycetes genomes: a test case for predicting lifestyles and emergence of pathogens.</title>
        <authorList>
            <person name="Haridas S."/>
            <person name="Albert R."/>
            <person name="Binder M."/>
            <person name="Bloem J."/>
            <person name="Labutti K."/>
            <person name="Salamov A."/>
            <person name="Andreopoulos B."/>
            <person name="Baker S."/>
            <person name="Barry K."/>
            <person name="Bills G."/>
            <person name="Bluhm B."/>
            <person name="Cannon C."/>
            <person name="Castanera R."/>
            <person name="Culley D."/>
            <person name="Daum C."/>
            <person name="Ezra D."/>
            <person name="Gonzalez J."/>
            <person name="Henrissat B."/>
            <person name="Kuo A."/>
            <person name="Liang C."/>
            <person name="Lipzen A."/>
            <person name="Lutzoni F."/>
            <person name="Magnuson J."/>
            <person name="Mondo S."/>
            <person name="Nolan M."/>
            <person name="Ohm R."/>
            <person name="Pangilinan J."/>
            <person name="Park H.-J."/>
            <person name="Ramirez L."/>
            <person name="Alfaro M."/>
            <person name="Sun H."/>
            <person name="Tritt A."/>
            <person name="Yoshinaga Y."/>
            <person name="Zwiers L.-H."/>
            <person name="Turgeon B."/>
            <person name="Goodwin S."/>
            <person name="Spatafora J."/>
            <person name="Crous P."/>
            <person name="Grigoriev I."/>
        </authorList>
    </citation>
    <scope>NUCLEOTIDE SEQUENCE</scope>
    <source>
        <strain evidence="1">CBS 110217</strain>
    </source>
</reference>
<accession>A0A9P4HGG9</accession>
<dbReference type="AlphaFoldDB" id="A0A9P4HGG9"/>
<evidence type="ECO:0000313" key="2">
    <source>
        <dbReference type="Proteomes" id="UP000799777"/>
    </source>
</evidence>
<evidence type="ECO:0000313" key="1">
    <source>
        <dbReference type="EMBL" id="KAF2034751.1"/>
    </source>
</evidence>
<sequence length="184" mass="22384">MKRLCFYDYEPGHSLTPWGSHGHLSRPIWDEPDVNDACWYWDPRGGRCCKFCDVWKEMPYVNEILAELSLYDPYRFAHISELCETIHGHYRMGWDRDGSESYFLSRDMDKLSKLLHKLYRHTPWIEGDFDDFASRLRLMGRELHVGPKRQHYYSLPRSRDLYDIRRRRRGLYTDRYPHWFGPFP</sequence>
<protein>
    <submittedName>
        <fullName evidence="1">Uncharacterized protein</fullName>
    </submittedName>
</protein>